<sequence>MMLSVIDMIAAVFFVSCWYGYTTFARKKAKTTDCIARCLHQHRIHWMHELIGHEIRVSDAALLANLERNIAFFASSTLLVLAGLLALFAQVDHVTTVINSLPYAAVASEGKIQIKISLLVFIFVLAFFNFTWSMRQYGFLNVMVGAMPVDEQRNNENLKRYARQMAVVQDQAAHSYNYGLRAYYFSLAALSWFYHPILFMLASAFVVFTLFIREFKSKAVRAITEGQAILNQERDISPSK</sequence>
<evidence type="ECO:0000256" key="1">
    <source>
        <dbReference type="SAM" id="Phobius"/>
    </source>
</evidence>
<gene>
    <name evidence="2" type="ORF">tloyanaT_18870</name>
</gene>
<dbReference type="InterPro" id="IPR006747">
    <property type="entry name" value="DUF599"/>
</dbReference>
<reference evidence="2 3" key="1">
    <citation type="submission" date="2023-03" db="EMBL/GenBank/DDBJ databases">
        <title>Thalassotalea loyana LMG 22536T draft genome sequence.</title>
        <authorList>
            <person name="Sawabe T."/>
        </authorList>
    </citation>
    <scope>NUCLEOTIDE SEQUENCE [LARGE SCALE GENOMIC DNA]</scope>
    <source>
        <strain evidence="2 3">LMG 22536</strain>
    </source>
</reference>
<protein>
    <submittedName>
        <fullName evidence="2">Membrane protein</fullName>
    </submittedName>
</protein>
<keyword evidence="3" id="KW-1185">Reference proteome</keyword>
<feature type="transmembrane region" description="Helical" evidence="1">
    <location>
        <begin position="70"/>
        <end position="91"/>
    </location>
</feature>
<feature type="transmembrane region" description="Helical" evidence="1">
    <location>
        <begin position="192"/>
        <end position="212"/>
    </location>
</feature>
<dbReference type="PANTHER" id="PTHR31881:SF6">
    <property type="entry name" value="OS09G0494600 PROTEIN"/>
    <property type="match status" value="1"/>
</dbReference>
<feature type="transmembrane region" description="Helical" evidence="1">
    <location>
        <begin position="5"/>
        <end position="21"/>
    </location>
</feature>
<organism evidence="2 3">
    <name type="scientific">Thalassotalea loyana</name>
    <dbReference type="NCBI Taxonomy" id="280483"/>
    <lineage>
        <taxon>Bacteria</taxon>
        <taxon>Pseudomonadati</taxon>
        <taxon>Pseudomonadota</taxon>
        <taxon>Gammaproteobacteria</taxon>
        <taxon>Alteromonadales</taxon>
        <taxon>Colwelliaceae</taxon>
        <taxon>Thalassotalea</taxon>
    </lineage>
</organism>
<dbReference type="PANTHER" id="PTHR31881">
    <property type="match status" value="1"/>
</dbReference>
<evidence type="ECO:0000313" key="3">
    <source>
        <dbReference type="Proteomes" id="UP001157134"/>
    </source>
</evidence>
<dbReference type="RefSeq" id="WP_284297924.1">
    <property type="nucleotide sequence ID" value="NZ_BSSV01000003.1"/>
</dbReference>
<comment type="caution">
    <text evidence="2">The sequence shown here is derived from an EMBL/GenBank/DDBJ whole genome shotgun (WGS) entry which is preliminary data.</text>
</comment>
<feature type="transmembrane region" description="Helical" evidence="1">
    <location>
        <begin position="112"/>
        <end position="132"/>
    </location>
</feature>
<dbReference type="Proteomes" id="UP001157134">
    <property type="component" value="Unassembled WGS sequence"/>
</dbReference>
<name>A0ABQ6HBX9_9GAMM</name>
<proteinExistence type="predicted"/>
<dbReference type="EMBL" id="BSSV01000003">
    <property type="protein sequence ID" value="GLX85635.1"/>
    <property type="molecule type" value="Genomic_DNA"/>
</dbReference>
<accession>A0ABQ6HBX9</accession>
<keyword evidence="1" id="KW-0812">Transmembrane</keyword>
<evidence type="ECO:0000313" key="2">
    <source>
        <dbReference type="EMBL" id="GLX85635.1"/>
    </source>
</evidence>
<keyword evidence="1" id="KW-0472">Membrane</keyword>
<keyword evidence="1" id="KW-1133">Transmembrane helix</keyword>
<dbReference type="Pfam" id="PF04654">
    <property type="entry name" value="DUF599"/>
    <property type="match status" value="1"/>
</dbReference>